<organism evidence="1 2">
    <name type="scientific">Paramecium tetraurelia</name>
    <dbReference type="NCBI Taxonomy" id="5888"/>
    <lineage>
        <taxon>Eukaryota</taxon>
        <taxon>Sar</taxon>
        <taxon>Alveolata</taxon>
        <taxon>Ciliophora</taxon>
        <taxon>Intramacronucleata</taxon>
        <taxon>Oligohymenophorea</taxon>
        <taxon>Peniculida</taxon>
        <taxon>Parameciidae</taxon>
        <taxon>Paramecium</taxon>
    </lineage>
</organism>
<dbReference type="OMA" id="TQGRCQI"/>
<keyword evidence="2" id="KW-1185">Reference proteome</keyword>
<gene>
    <name evidence="1" type="ORF">GSPATT00036686001</name>
</gene>
<dbReference type="KEGG" id="ptm:GSPATT00036686001"/>
<accession>A0CAT8</accession>
<evidence type="ECO:0000313" key="2">
    <source>
        <dbReference type="Proteomes" id="UP000000600"/>
    </source>
</evidence>
<reference evidence="1 2" key="1">
    <citation type="journal article" date="2006" name="Nature">
        <title>Global trends of whole-genome duplications revealed by the ciliate Paramecium tetraurelia.</title>
        <authorList>
            <consortium name="Genoscope"/>
            <person name="Aury J.-M."/>
            <person name="Jaillon O."/>
            <person name="Duret L."/>
            <person name="Noel B."/>
            <person name="Jubin C."/>
            <person name="Porcel B.M."/>
            <person name="Segurens B."/>
            <person name="Daubin V."/>
            <person name="Anthouard V."/>
            <person name="Aiach N."/>
            <person name="Arnaiz O."/>
            <person name="Billaut A."/>
            <person name="Beisson J."/>
            <person name="Blanc I."/>
            <person name="Bouhouche K."/>
            <person name="Camara F."/>
            <person name="Duharcourt S."/>
            <person name="Guigo R."/>
            <person name="Gogendeau D."/>
            <person name="Katinka M."/>
            <person name="Keller A.-M."/>
            <person name="Kissmehl R."/>
            <person name="Klotz C."/>
            <person name="Koll F."/>
            <person name="Le Moue A."/>
            <person name="Lepere C."/>
            <person name="Malinsky S."/>
            <person name="Nowacki M."/>
            <person name="Nowak J.K."/>
            <person name="Plattner H."/>
            <person name="Poulain J."/>
            <person name="Ruiz F."/>
            <person name="Serrano V."/>
            <person name="Zagulski M."/>
            <person name="Dessen P."/>
            <person name="Betermier M."/>
            <person name="Weissenbach J."/>
            <person name="Scarpelli C."/>
            <person name="Schachter V."/>
            <person name="Sperling L."/>
            <person name="Meyer E."/>
            <person name="Cohen J."/>
            <person name="Wincker P."/>
        </authorList>
    </citation>
    <scope>NUCLEOTIDE SEQUENCE [LARGE SCALE GENOMIC DNA]</scope>
    <source>
        <strain evidence="1 2">Stock d4-2</strain>
    </source>
</reference>
<sequence>MKQIIDQVDYQPNVPYQPLHSQNVDNNAYTSKSDELEQLLKGINIPDQVEFEHQYKYNDNTCFGYGSITGESKFDIQGIGQLDFSLTVEIMCLIFCCCFCRFIDCDEHAYPEEVYVLKNEQVRLEFWPGGIGRIFVNDKQVFEFLQTFPNVCDVFYSHFLSSYPKLKIFSPIEKNYQLTLRPDKNSCPENVIGGCGCLACFDLFTTSKNYHVDGLTQGRCQIINTRTPCEACSQITLMQGQCCKLCPEINYPRFAVQFEGVRKIDKIAIIMGLVHISFYKKWINLLGHLHIRIHEAKFIPVV</sequence>
<dbReference type="InParanoid" id="A0CAT8"/>
<dbReference type="GeneID" id="5021087"/>
<dbReference type="AlphaFoldDB" id="A0CAT8"/>
<name>A0CAT8_PARTE</name>
<dbReference type="HOGENOM" id="CLU_922732_0_0_1"/>
<dbReference type="OrthoDB" id="299819at2759"/>
<dbReference type="RefSeq" id="XP_001435302.1">
    <property type="nucleotide sequence ID" value="XM_001435265.1"/>
</dbReference>
<dbReference type="Proteomes" id="UP000000600">
    <property type="component" value="Unassembled WGS sequence"/>
</dbReference>
<proteinExistence type="predicted"/>
<protein>
    <recommendedName>
        <fullName evidence="3">Phospholipid scramblase</fullName>
    </recommendedName>
</protein>
<dbReference type="EMBL" id="CT868055">
    <property type="protein sequence ID" value="CAK67905.1"/>
    <property type="molecule type" value="Genomic_DNA"/>
</dbReference>
<evidence type="ECO:0000313" key="1">
    <source>
        <dbReference type="EMBL" id="CAK67905.1"/>
    </source>
</evidence>
<evidence type="ECO:0008006" key="3">
    <source>
        <dbReference type="Google" id="ProtNLM"/>
    </source>
</evidence>